<protein>
    <submittedName>
        <fullName evidence="2">Uncharacterized protein</fullName>
    </submittedName>
</protein>
<name>A0ABR4J3F2_9EURO</name>
<dbReference type="Proteomes" id="UP001610446">
    <property type="component" value="Unassembled WGS sequence"/>
</dbReference>
<evidence type="ECO:0000256" key="1">
    <source>
        <dbReference type="SAM" id="MobiDB-lite"/>
    </source>
</evidence>
<proteinExistence type="predicted"/>
<reference evidence="2 3" key="1">
    <citation type="submission" date="2024-07" db="EMBL/GenBank/DDBJ databases">
        <title>Section-level genome sequencing and comparative genomics of Aspergillus sections Usti and Cavernicolus.</title>
        <authorList>
            <consortium name="Lawrence Berkeley National Laboratory"/>
            <person name="Nybo J.L."/>
            <person name="Vesth T.C."/>
            <person name="Theobald S."/>
            <person name="Frisvad J.C."/>
            <person name="Larsen T.O."/>
            <person name="Kjaerboelling I."/>
            <person name="Rothschild-Mancinelli K."/>
            <person name="Lyhne E.K."/>
            <person name="Kogle M.E."/>
            <person name="Barry K."/>
            <person name="Clum A."/>
            <person name="Na H."/>
            <person name="Ledsgaard L."/>
            <person name="Lin J."/>
            <person name="Lipzen A."/>
            <person name="Kuo A."/>
            <person name="Riley R."/>
            <person name="Mondo S."/>
            <person name="Labutti K."/>
            <person name="Haridas S."/>
            <person name="Pangalinan J."/>
            <person name="Salamov A.A."/>
            <person name="Simmons B.A."/>
            <person name="Magnuson J.K."/>
            <person name="Chen J."/>
            <person name="Drula E."/>
            <person name="Henrissat B."/>
            <person name="Wiebenga A."/>
            <person name="Lubbers R.J."/>
            <person name="Gomes A.C."/>
            <person name="Makela M.R."/>
            <person name="Stajich J."/>
            <person name="Grigoriev I.V."/>
            <person name="Mortensen U.H."/>
            <person name="De Vries R.P."/>
            <person name="Baker S.E."/>
            <person name="Andersen M.R."/>
        </authorList>
    </citation>
    <scope>NUCLEOTIDE SEQUENCE [LARGE SCALE GENOMIC DNA]</scope>
    <source>
        <strain evidence="2 3">CBS 123904</strain>
    </source>
</reference>
<feature type="compositionally biased region" description="Basic and acidic residues" evidence="1">
    <location>
        <begin position="1"/>
        <end position="11"/>
    </location>
</feature>
<dbReference type="EMBL" id="JBFXLU010000222">
    <property type="protein sequence ID" value="KAL2834571.1"/>
    <property type="molecule type" value="Genomic_DNA"/>
</dbReference>
<sequence length="67" mass="7475">MGKESFKEKIRNLLQPSDRAAMPDTDSIAPLFKQEPKRPKETPEVAPSPYNGDQCFGSCCRGKGYAR</sequence>
<evidence type="ECO:0000313" key="2">
    <source>
        <dbReference type="EMBL" id="KAL2834571.1"/>
    </source>
</evidence>
<gene>
    <name evidence="2" type="ORF">BJY01DRAFT_253062</name>
</gene>
<feature type="compositionally biased region" description="Basic and acidic residues" evidence="1">
    <location>
        <begin position="34"/>
        <end position="43"/>
    </location>
</feature>
<keyword evidence="3" id="KW-1185">Reference proteome</keyword>
<evidence type="ECO:0000313" key="3">
    <source>
        <dbReference type="Proteomes" id="UP001610446"/>
    </source>
</evidence>
<organism evidence="2 3">
    <name type="scientific">Aspergillus pseudoustus</name>
    <dbReference type="NCBI Taxonomy" id="1810923"/>
    <lineage>
        <taxon>Eukaryota</taxon>
        <taxon>Fungi</taxon>
        <taxon>Dikarya</taxon>
        <taxon>Ascomycota</taxon>
        <taxon>Pezizomycotina</taxon>
        <taxon>Eurotiomycetes</taxon>
        <taxon>Eurotiomycetidae</taxon>
        <taxon>Eurotiales</taxon>
        <taxon>Aspergillaceae</taxon>
        <taxon>Aspergillus</taxon>
        <taxon>Aspergillus subgen. Nidulantes</taxon>
    </lineage>
</organism>
<accession>A0ABR4J3F2</accession>
<feature type="region of interest" description="Disordered" evidence="1">
    <location>
        <begin position="1"/>
        <end position="49"/>
    </location>
</feature>
<comment type="caution">
    <text evidence="2">The sequence shown here is derived from an EMBL/GenBank/DDBJ whole genome shotgun (WGS) entry which is preliminary data.</text>
</comment>